<dbReference type="AlphaFoldDB" id="A0AAN9UNX9"/>
<evidence type="ECO:0000313" key="2">
    <source>
        <dbReference type="EMBL" id="KAK7747449.1"/>
    </source>
</evidence>
<dbReference type="EMBL" id="JAJSPL020000004">
    <property type="protein sequence ID" value="KAK7747449.1"/>
    <property type="molecule type" value="Genomic_DNA"/>
</dbReference>
<gene>
    <name evidence="2" type="ORF">SLS53_001704</name>
</gene>
<proteinExistence type="predicted"/>
<feature type="compositionally biased region" description="Low complexity" evidence="1">
    <location>
        <begin position="42"/>
        <end position="53"/>
    </location>
</feature>
<evidence type="ECO:0000256" key="1">
    <source>
        <dbReference type="SAM" id="MobiDB-lite"/>
    </source>
</evidence>
<sequence length="734" mass="79637">MESSAPKRRKTSPTAAVHVESTTPPDPPPEQHQRQREELQGRPSSTKSPKRPSFAAPTTSSLARSNPDILARRRAPASQQAEEPPVSQPDPHNDEFGISAALTAQLEHHSESAATASSPSAPTPQDAVDARPTHGAPGANVEGQGDDSQSPLESAGESTVGGQAQPNRPRLEPRPLPPPGPENDEDLLNPFTGRKLPRSPLRTVLLPPGARESPELPPTPQNPDPVVSTPPSGIHNTPSKRRRPGNVAGVAARPTSPTKEDSQWKEQHGLGSGPPPQKNTHKTMALRVARRGSPKQIVEQQSPPSQKGKEPEGKSSSEFAPGTHPRRSIRLNPHAQKESERDALLKEVERLEADLELATRANERSARSLPSSADRSEVVDLLRRHLLPAEGTEAETESNAKWLEAAMNPMALLGFNGRTSLNIPPPIPEKKEKAEPPPISHHPIPMTASEEIPYLQVFAPLAFTSTITTLPPPPNNERGPTLQKHTIHIRSATPPGLFVAQLEMTVNTRTHAVSGLTVPRLDPTADELRMFINRVCHPMAPHHSALSRNVNVLTWAMGEWYRVALKRAKFWHALERQLGPEAKDGLSELVGAMRTRKKRRRRGQGQQQGEDSNVGASFESAGSGSIDGMLLSKADLLPHMGRTSMDLEVPCFAEEADGVQSELRVKWRIDFDWTGEARSDLRVEVGVPAKWQAADNRNSIVGLAKLFNNLIKGGEDPLTAVKTVVALLAGESPT</sequence>
<feature type="compositionally biased region" description="Low complexity" evidence="1">
    <location>
        <begin position="112"/>
        <end position="124"/>
    </location>
</feature>
<protein>
    <submittedName>
        <fullName evidence="2">Uncharacterized protein</fullName>
    </submittedName>
</protein>
<feature type="region of interest" description="Disordered" evidence="1">
    <location>
        <begin position="1"/>
        <end position="342"/>
    </location>
</feature>
<feature type="compositionally biased region" description="Basic and acidic residues" evidence="1">
    <location>
        <begin position="258"/>
        <end position="268"/>
    </location>
</feature>
<dbReference type="Proteomes" id="UP001320245">
    <property type="component" value="Unassembled WGS sequence"/>
</dbReference>
<feature type="compositionally biased region" description="Basic residues" evidence="1">
    <location>
        <begin position="1"/>
        <end position="11"/>
    </location>
</feature>
<feature type="compositionally biased region" description="Polar residues" evidence="1">
    <location>
        <begin position="146"/>
        <end position="165"/>
    </location>
</feature>
<feature type="compositionally biased region" description="Basic and acidic residues" evidence="1">
    <location>
        <begin position="29"/>
        <end position="40"/>
    </location>
</feature>
<keyword evidence="3" id="KW-1185">Reference proteome</keyword>
<feature type="compositionally biased region" description="Basic residues" evidence="1">
    <location>
        <begin position="594"/>
        <end position="603"/>
    </location>
</feature>
<evidence type="ECO:0000313" key="3">
    <source>
        <dbReference type="Proteomes" id="UP001320245"/>
    </source>
</evidence>
<name>A0AAN9UNX9_9PEZI</name>
<accession>A0AAN9UNX9</accession>
<reference evidence="2 3" key="1">
    <citation type="journal article" date="2023" name="PLoS ONE">
        <title>Cytospora paraplurivora sp. nov. isolated from orchards with fruit tree decline syndrome in Ontario, Canada.</title>
        <authorList>
            <person name="Ilyukhin E."/>
            <person name="Nguyen H.D.T."/>
            <person name="Castle A.J."/>
            <person name="Ellouze W."/>
        </authorList>
    </citation>
    <scope>NUCLEOTIDE SEQUENCE [LARGE SCALE GENOMIC DNA]</scope>
    <source>
        <strain evidence="2 3">FDS-564</strain>
    </source>
</reference>
<organism evidence="2 3">
    <name type="scientific">Cytospora paraplurivora</name>
    <dbReference type="NCBI Taxonomy" id="2898453"/>
    <lineage>
        <taxon>Eukaryota</taxon>
        <taxon>Fungi</taxon>
        <taxon>Dikarya</taxon>
        <taxon>Ascomycota</taxon>
        <taxon>Pezizomycotina</taxon>
        <taxon>Sordariomycetes</taxon>
        <taxon>Sordariomycetidae</taxon>
        <taxon>Diaporthales</taxon>
        <taxon>Cytosporaceae</taxon>
        <taxon>Cytospora</taxon>
    </lineage>
</organism>
<feature type="region of interest" description="Disordered" evidence="1">
    <location>
        <begin position="593"/>
        <end position="618"/>
    </location>
</feature>
<comment type="caution">
    <text evidence="2">The sequence shown here is derived from an EMBL/GenBank/DDBJ whole genome shotgun (WGS) entry which is preliminary data.</text>
</comment>